<keyword evidence="1" id="KW-0472">Membrane</keyword>
<accession>A0A1Q9F1R7</accession>
<keyword evidence="3" id="KW-1185">Reference proteome</keyword>
<name>A0A1Q9F1R7_SYMMI</name>
<gene>
    <name evidence="2" type="ORF">AK812_SmicGene2430</name>
</gene>
<dbReference type="EMBL" id="LSRX01000026">
    <property type="protein sequence ID" value="OLQ13601.1"/>
    <property type="molecule type" value="Genomic_DNA"/>
</dbReference>
<keyword evidence="1" id="KW-0812">Transmembrane</keyword>
<protein>
    <submittedName>
        <fullName evidence="2">Uncharacterized protein</fullName>
    </submittedName>
</protein>
<evidence type="ECO:0000313" key="3">
    <source>
        <dbReference type="Proteomes" id="UP000186817"/>
    </source>
</evidence>
<organism evidence="2 3">
    <name type="scientific">Symbiodinium microadriaticum</name>
    <name type="common">Dinoflagellate</name>
    <name type="synonym">Zooxanthella microadriatica</name>
    <dbReference type="NCBI Taxonomy" id="2951"/>
    <lineage>
        <taxon>Eukaryota</taxon>
        <taxon>Sar</taxon>
        <taxon>Alveolata</taxon>
        <taxon>Dinophyceae</taxon>
        <taxon>Suessiales</taxon>
        <taxon>Symbiodiniaceae</taxon>
        <taxon>Symbiodinium</taxon>
    </lineage>
</organism>
<sequence length="98" mass="11254">MLQSRMKVGPECQRRGREDRLQLEKARRNYNGDYRSPSRCPEDKIRRVILTIIIIIIIINIIIKASNSNNNITIIVTITIIIGITIISNNINLINIIT</sequence>
<keyword evidence="1" id="KW-1133">Transmembrane helix</keyword>
<reference evidence="2 3" key="1">
    <citation type="submission" date="2016-02" db="EMBL/GenBank/DDBJ databases">
        <title>Genome analysis of coral dinoflagellate symbionts highlights evolutionary adaptations to a symbiotic lifestyle.</title>
        <authorList>
            <person name="Aranda M."/>
            <person name="Li Y."/>
            <person name="Liew Y.J."/>
            <person name="Baumgarten S."/>
            <person name="Simakov O."/>
            <person name="Wilson M."/>
            <person name="Piel J."/>
            <person name="Ashoor H."/>
            <person name="Bougouffa S."/>
            <person name="Bajic V.B."/>
            <person name="Ryu T."/>
            <person name="Ravasi T."/>
            <person name="Bayer T."/>
            <person name="Micklem G."/>
            <person name="Kim H."/>
            <person name="Bhak J."/>
            <person name="Lajeunesse T.C."/>
            <person name="Voolstra C.R."/>
        </authorList>
    </citation>
    <scope>NUCLEOTIDE SEQUENCE [LARGE SCALE GENOMIC DNA]</scope>
    <source>
        <strain evidence="2 3">CCMP2467</strain>
    </source>
</reference>
<feature type="transmembrane region" description="Helical" evidence="1">
    <location>
        <begin position="48"/>
        <end position="66"/>
    </location>
</feature>
<comment type="caution">
    <text evidence="2">The sequence shown here is derived from an EMBL/GenBank/DDBJ whole genome shotgun (WGS) entry which is preliminary data.</text>
</comment>
<feature type="transmembrane region" description="Helical" evidence="1">
    <location>
        <begin position="72"/>
        <end position="94"/>
    </location>
</feature>
<dbReference type="AlphaFoldDB" id="A0A1Q9F1R7"/>
<evidence type="ECO:0000256" key="1">
    <source>
        <dbReference type="SAM" id="Phobius"/>
    </source>
</evidence>
<proteinExistence type="predicted"/>
<evidence type="ECO:0000313" key="2">
    <source>
        <dbReference type="EMBL" id="OLQ13601.1"/>
    </source>
</evidence>
<dbReference type="Proteomes" id="UP000186817">
    <property type="component" value="Unassembled WGS sequence"/>
</dbReference>